<keyword evidence="1" id="KW-0175">Coiled coil</keyword>
<proteinExistence type="predicted"/>
<name>W6TEX1_HOLOB</name>
<sequence length="231" mass="27256">MIILKIFFIFSSIFFRYNVFASVISPIEVVLHRLEELEERCKALEQLCLNLQKSLDALRFQKDTKKINPEVNEKLDQKLFSDSPLRSHQETKKFQDVTRHLKKGEIDKALALLDYFIQQKDHQFKVHALYYKGLIFMHKKEYAQAEALFSSAYLCFKNQALCEKPIIKQCEKKKLFPIQILLKSAECLCHLGKKSEATFVCEEIKRNLQKVSDQYRVKIIKKLKSIESYLK</sequence>
<gene>
    <name evidence="2" type="ORF">P618_200373</name>
</gene>
<keyword evidence="3" id="KW-1185">Reference proteome</keyword>
<evidence type="ECO:0000313" key="3">
    <source>
        <dbReference type="Proteomes" id="UP000019112"/>
    </source>
</evidence>
<dbReference type="AlphaFoldDB" id="W6TEX1"/>
<comment type="caution">
    <text evidence="2">The sequence shown here is derived from an EMBL/GenBank/DDBJ whole genome shotgun (WGS) entry which is preliminary data.</text>
</comment>
<reference evidence="2 3" key="1">
    <citation type="journal article" date="2014" name="FEMS Microbiol. Lett.">
        <title>Draft genome sequences of three Holospora species (Holospora obtusa, Holospora undulata, and Holospora elegans), endonuclear symbiotic bacteria of the ciliate Paramecium caudatum.</title>
        <authorList>
            <person name="Dohra H."/>
            <person name="Tanaka K."/>
            <person name="Suzuki T."/>
            <person name="Fujishima M."/>
            <person name="Suzuki H."/>
        </authorList>
    </citation>
    <scope>NUCLEOTIDE SEQUENCE [LARGE SCALE GENOMIC DNA]</scope>
    <source>
        <strain evidence="2 3">F1</strain>
    </source>
</reference>
<dbReference type="EMBL" id="AWTR02000044">
    <property type="protein sequence ID" value="ETZ07444.1"/>
    <property type="molecule type" value="Genomic_DNA"/>
</dbReference>
<evidence type="ECO:0000256" key="1">
    <source>
        <dbReference type="SAM" id="Coils"/>
    </source>
</evidence>
<dbReference type="Proteomes" id="UP000019112">
    <property type="component" value="Unassembled WGS sequence"/>
</dbReference>
<accession>W6TEX1</accession>
<evidence type="ECO:0008006" key="4">
    <source>
        <dbReference type="Google" id="ProtNLM"/>
    </source>
</evidence>
<dbReference type="InterPro" id="IPR011990">
    <property type="entry name" value="TPR-like_helical_dom_sf"/>
</dbReference>
<dbReference type="SUPFAM" id="SSF48452">
    <property type="entry name" value="TPR-like"/>
    <property type="match status" value="1"/>
</dbReference>
<dbReference type="Gene3D" id="1.25.40.10">
    <property type="entry name" value="Tetratricopeptide repeat domain"/>
    <property type="match status" value="1"/>
</dbReference>
<evidence type="ECO:0000313" key="2">
    <source>
        <dbReference type="EMBL" id="ETZ07444.1"/>
    </source>
</evidence>
<feature type="coiled-coil region" evidence="1">
    <location>
        <begin position="27"/>
        <end position="54"/>
    </location>
</feature>
<protein>
    <recommendedName>
        <fullName evidence="4">Tol-pal system protein YbgF</fullName>
    </recommendedName>
</protein>
<organism evidence="2 3">
    <name type="scientific">Holospora obtusa F1</name>
    <dbReference type="NCBI Taxonomy" id="1399147"/>
    <lineage>
        <taxon>Bacteria</taxon>
        <taxon>Pseudomonadati</taxon>
        <taxon>Pseudomonadota</taxon>
        <taxon>Alphaproteobacteria</taxon>
        <taxon>Holosporales</taxon>
        <taxon>Holosporaceae</taxon>
        <taxon>Holospora</taxon>
    </lineage>
</organism>